<protein>
    <recommendedName>
        <fullName evidence="1">DUF5689 domain-containing protein</fullName>
    </recommendedName>
</protein>
<reference evidence="2 3" key="1">
    <citation type="submission" date="2018-11" db="EMBL/GenBank/DDBJ databases">
        <title>Rufibacter latericius sp. nov., isolated from water in Baiyang Lake.</title>
        <authorList>
            <person name="Yang Y."/>
        </authorList>
    </citation>
    <scope>NUCLEOTIDE SEQUENCE [LARGE SCALE GENOMIC DNA]</scope>
    <source>
        <strain evidence="2 3">MCC P1</strain>
    </source>
</reference>
<organism evidence="2 3">
    <name type="scientific">Rufibacter immobilis</name>
    <dbReference type="NCBI Taxonomy" id="1348778"/>
    <lineage>
        <taxon>Bacteria</taxon>
        <taxon>Pseudomonadati</taxon>
        <taxon>Bacteroidota</taxon>
        <taxon>Cytophagia</taxon>
        <taxon>Cytophagales</taxon>
        <taxon>Hymenobacteraceae</taxon>
        <taxon>Rufibacter</taxon>
    </lineage>
</organism>
<sequence length="430" mass="45797">MKNKYFTYIASVVGALTLSGCLEEIPNPAEGTLSPVVAIKYVRELYNGDDIVLQKEMLMDAYLISGIVISDAAGKNVSGNTLVLQNMNKGNMRGLTIALKEDVANQYKIGDSITVDVTGGTLTKVAGTLQITGIDAGDVRKVAPGAKVMVQPVTLGNLFTNFANYESTLVQVTSASVTPAATAGTPLAGEKTLDDGTGGNIQLAVSPTAAFASEKTPLTANFIGIPTYFNTDRNSSIGAAMQLRIRNEVDITDPVGAKYAAFPETFESPVATAKGNYNMTEIDNNIDLASGNWKLYQSILASTFGSDRFNPSGLQSIRVQQNLSENAYIQMNFDVPNGASMVTVSYGSYGSDASSTFRLEYSQDGGVTWTQIGPDISNAASVPKLATFPMNIQGPVRFRINKLGLGTTDNKDILNGRLSIDDFTIYESVE</sequence>
<feature type="domain" description="DUF5689" evidence="1">
    <location>
        <begin position="36"/>
        <end position="251"/>
    </location>
</feature>
<dbReference type="PROSITE" id="PS51257">
    <property type="entry name" value="PROKAR_LIPOPROTEIN"/>
    <property type="match status" value="1"/>
</dbReference>
<dbReference type="RefSeq" id="WP_123132986.1">
    <property type="nucleotide sequence ID" value="NZ_RJJE01000009.1"/>
</dbReference>
<dbReference type="EMBL" id="RJJE01000009">
    <property type="protein sequence ID" value="RNI29904.1"/>
    <property type="molecule type" value="Genomic_DNA"/>
</dbReference>
<evidence type="ECO:0000313" key="3">
    <source>
        <dbReference type="Proteomes" id="UP000271010"/>
    </source>
</evidence>
<keyword evidence="3" id="KW-1185">Reference proteome</keyword>
<dbReference type="Proteomes" id="UP000271010">
    <property type="component" value="Unassembled WGS sequence"/>
</dbReference>
<comment type="caution">
    <text evidence="2">The sequence shown here is derived from an EMBL/GenBank/DDBJ whole genome shotgun (WGS) entry which is preliminary data.</text>
</comment>
<name>A0A3M9MWI5_9BACT</name>
<proteinExistence type="predicted"/>
<gene>
    <name evidence="2" type="ORF">EFA69_10255</name>
</gene>
<evidence type="ECO:0000313" key="2">
    <source>
        <dbReference type="EMBL" id="RNI29904.1"/>
    </source>
</evidence>
<dbReference type="InterPro" id="IPR043744">
    <property type="entry name" value="DUF5689"/>
</dbReference>
<accession>A0A3M9MWI5</accession>
<evidence type="ECO:0000259" key="1">
    <source>
        <dbReference type="Pfam" id="PF18942"/>
    </source>
</evidence>
<dbReference type="Pfam" id="PF18942">
    <property type="entry name" value="DUF5689"/>
    <property type="match status" value="1"/>
</dbReference>
<dbReference type="AlphaFoldDB" id="A0A3M9MWI5"/>
<dbReference type="Gene3D" id="2.60.120.260">
    <property type="entry name" value="Galactose-binding domain-like"/>
    <property type="match status" value="1"/>
</dbReference>
<dbReference type="OrthoDB" id="1111074at2"/>